<dbReference type="PANTHER" id="PTHR34387">
    <property type="entry name" value="SLR1258 PROTEIN"/>
    <property type="match status" value="1"/>
</dbReference>
<dbReference type="InterPro" id="IPR052022">
    <property type="entry name" value="26kDa_periplasmic_antigen"/>
</dbReference>
<dbReference type="Gene3D" id="3.30.110.170">
    <property type="entry name" value="Protein of unknown function (DUF541), domain 1"/>
    <property type="match status" value="1"/>
</dbReference>
<keyword evidence="1" id="KW-1133">Transmembrane helix</keyword>
<keyword evidence="1" id="KW-0812">Transmembrane</keyword>
<dbReference type="Proteomes" id="UP000753961">
    <property type="component" value="Unassembled WGS sequence"/>
</dbReference>
<dbReference type="RefSeq" id="WP_222579598.1">
    <property type="nucleotide sequence ID" value="NZ_JAHVHU010000007.1"/>
</dbReference>
<dbReference type="Gene3D" id="3.30.70.2970">
    <property type="entry name" value="Protein of unknown function (DUF541), domain 2"/>
    <property type="match status" value="1"/>
</dbReference>
<protein>
    <submittedName>
        <fullName evidence="2">SIMPL domain-containing protein</fullName>
    </submittedName>
</protein>
<dbReference type="InterPro" id="IPR007497">
    <property type="entry name" value="SIMPL/DUF541"/>
</dbReference>
<dbReference type="GO" id="GO:0006974">
    <property type="term" value="P:DNA damage response"/>
    <property type="evidence" value="ECO:0007669"/>
    <property type="project" value="TreeGrafter"/>
</dbReference>
<accession>A0A953L8T4</accession>
<evidence type="ECO:0000256" key="1">
    <source>
        <dbReference type="SAM" id="Phobius"/>
    </source>
</evidence>
<comment type="caution">
    <text evidence="2">The sequence shown here is derived from an EMBL/GenBank/DDBJ whole genome shotgun (WGS) entry which is preliminary data.</text>
</comment>
<dbReference type="Pfam" id="PF04402">
    <property type="entry name" value="SIMPL"/>
    <property type="match status" value="1"/>
</dbReference>
<proteinExistence type="predicted"/>
<organism evidence="2 3">
    <name type="scientific">Membranihabitans marinus</name>
    <dbReference type="NCBI Taxonomy" id="1227546"/>
    <lineage>
        <taxon>Bacteria</taxon>
        <taxon>Pseudomonadati</taxon>
        <taxon>Bacteroidota</taxon>
        <taxon>Saprospiria</taxon>
        <taxon>Saprospirales</taxon>
        <taxon>Saprospiraceae</taxon>
        <taxon>Membranihabitans</taxon>
    </lineage>
</organism>
<evidence type="ECO:0000313" key="2">
    <source>
        <dbReference type="EMBL" id="MBY5958065.1"/>
    </source>
</evidence>
<sequence length="233" mass="26234">MSRNFIPAALILGIAVIIASWIFGTKFYESRFSDRYVSVKGLSEMEVKATLASWTLESRIDGPSFENVKQEVNSQANIILNWLQGKGFTKTEIKIEDVSVSRNYYQQGQPPFNGSVRVSLQTKNVDLLEEISGLTTELLDQGVFLSGDRWSNRPRYYFTGVNDIKPELLRKATQAALESAEQFADNSGAEVGDIKYANQGIIVLLPGNRIEESHEFYKDKIARVVASLDYYIE</sequence>
<keyword evidence="1" id="KW-0472">Membrane</keyword>
<feature type="transmembrane region" description="Helical" evidence="1">
    <location>
        <begin position="6"/>
        <end position="24"/>
    </location>
</feature>
<keyword evidence="3" id="KW-1185">Reference proteome</keyword>
<gene>
    <name evidence="2" type="ORF">KUV50_07990</name>
</gene>
<dbReference type="PIRSF" id="PIRSF029033">
    <property type="entry name" value="UCP029033"/>
    <property type="match status" value="1"/>
</dbReference>
<name>A0A953L8T4_9BACT</name>
<dbReference type="AlphaFoldDB" id="A0A953L8T4"/>
<dbReference type="InterPro" id="IPR016907">
    <property type="entry name" value="UCP029033"/>
</dbReference>
<dbReference type="PANTHER" id="PTHR34387:SF2">
    <property type="entry name" value="SLR1258 PROTEIN"/>
    <property type="match status" value="1"/>
</dbReference>
<reference evidence="2" key="1">
    <citation type="submission" date="2021-06" db="EMBL/GenBank/DDBJ databases">
        <title>44 bacteria genomes isolated from Dapeng, Shenzhen.</title>
        <authorList>
            <person name="Zheng W."/>
            <person name="Yu S."/>
            <person name="Huang Y."/>
        </authorList>
    </citation>
    <scope>NUCLEOTIDE SEQUENCE</scope>
    <source>
        <strain evidence="2">DP5N28-2</strain>
    </source>
</reference>
<dbReference type="EMBL" id="JAHVHU010000007">
    <property type="protein sequence ID" value="MBY5958065.1"/>
    <property type="molecule type" value="Genomic_DNA"/>
</dbReference>
<evidence type="ECO:0000313" key="3">
    <source>
        <dbReference type="Proteomes" id="UP000753961"/>
    </source>
</evidence>